<sequence length="263" mass="28909">MKVRVLGCSGAIAQECRTTSFLVGRQILVDAGTGVGDLTLEEMGQVDHVFLTHSHLDHIAALPLMVDAVASQRQSPIAIYALSGTIAALKAHIFNDIIWPDFSRIPTVQAPFVRFVEIQVGQVLELAGSRIEVLPAVHTVPAVGFAVSAGAGHWVFTGDTERNPALWTRINQLDVAMLVIETAFSNREKELARKSLHLSPSALAKELDCIRKGKSFPIYITHTKPAETELIMAEIQRFDQTLPFGPDVTHDIRWLRAGQEFEI</sequence>
<dbReference type="InterPro" id="IPR000396">
    <property type="entry name" value="Pdiesterase2"/>
</dbReference>
<reference evidence="2 3" key="1">
    <citation type="submission" date="2023-07" db="EMBL/GenBank/DDBJ databases">
        <title>Sorghum-associated microbial communities from plants grown in Nebraska, USA.</title>
        <authorList>
            <person name="Schachtman D."/>
        </authorList>
    </citation>
    <scope>NUCLEOTIDE SEQUENCE [LARGE SCALE GENOMIC DNA]</scope>
    <source>
        <strain evidence="2 3">BE308</strain>
    </source>
</reference>
<dbReference type="SMART" id="SM00849">
    <property type="entry name" value="Lactamase_B"/>
    <property type="match status" value="1"/>
</dbReference>
<dbReference type="PANTHER" id="PTHR28283:SF1">
    <property type="entry name" value="3',5'-CYCLIC-NUCLEOTIDE PHOSPHODIESTERASE 1"/>
    <property type="match status" value="1"/>
</dbReference>
<dbReference type="InterPro" id="IPR001279">
    <property type="entry name" value="Metallo-B-lactamas"/>
</dbReference>
<evidence type="ECO:0000313" key="2">
    <source>
        <dbReference type="EMBL" id="MDR7307220.1"/>
    </source>
</evidence>
<dbReference type="PANTHER" id="PTHR28283">
    <property type="entry name" value="3',5'-CYCLIC-NUCLEOTIDE PHOSPHODIESTERASE 1"/>
    <property type="match status" value="1"/>
</dbReference>
<dbReference type="CDD" id="cd07735">
    <property type="entry name" value="class_II_PDE_MBL-fold"/>
    <property type="match status" value="1"/>
</dbReference>
<dbReference type="RefSeq" id="WP_310343305.1">
    <property type="nucleotide sequence ID" value="NZ_JAVDXO010000005.1"/>
</dbReference>
<keyword evidence="3" id="KW-1185">Reference proteome</keyword>
<dbReference type="Pfam" id="PF12706">
    <property type="entry name" value="Lactamase_B_2"/>
    <property type="match status" value="1"/>
</dbReference>
<gene>
    <name evidence="2" type="ORF">J2X15_002507</name>
</gene>
<organism evidence="2 3">
    <name type="scientific">Rhodoferax saidenbachensis</name>
    <dbReference type="NCBI Taxonomy" id="1484693"/>
    <lineage>
        <taxon>Bacteria</taxon>
        <taxon>Pseudomonadati</taxon>
        <taxon>Pseudomonadota</taxon>
        <taxon>Betaproteobacteria</taxon>
        <taxon>Burkholderiales</taxon>
        <taxon>Comamonadaceae</taxon>
        <taxon>Rhodoferax</taxon>
    </lineage>
</organism>
<dbReference type="EMBL" id="JAVDXO010000005">
    <property type="protein sequence ID" value="MDR7307220.1"/>
    <property type="molecule type" value="Genomic_DNA"/>
</dbReference>
<proteinExistence type="predicted"/>
<name>A0ABU1ZNU2_9BURK</name>
<dbReference type="PRINTS" id="PR00388">
    <property type="entry name" value="PDIESTERASE2"/>
</dbReference>
<protein>
    <submittedName>
        <fullName evidence="2">Ribonuclease BN (tRNA processing enzyme)</fullName>
    </submittedName>
</protein>
<feature type="domain" description="Metallo-beta-lactamase" evidence="1">
    <location>
        <begin position="17"/>
        <end position="202"/>
    </location>
</feature>
<comment type="caution">
    <text evidence="2">The sequence shown here is derived from an EMBL/GenBank/DDBJ whole genome shotgun (WGS) entry which is preliminary data.</text>
</comment>
<dbReference type="InterPro" id="IPR036866">
    <property type="entry name" value="RibonucZ/Hydroxyglut_hydro"/>
</dbReference>
<dbReference type="Proteomes" id="UP001268089">
    <property type="component" value="Unassembled WGS sequence"/>
</dbReference>
<dbReference type="Gene3D" id="3.60.15.10">
    <property type="entry name" value="Ribonuclease Z/Hydroxyacylglutathione hydrolase-like"/>
    <property type="match status" value="1"/>
</dbReference>
<accession>A0ABU1ZNU2</accession>
<evidence type="ECO:0000313" key="3">
    <source>
        <dbReference type="Proteomes" id="UP001268089"/>
    </source>
</evidence>
<dbReference type="SUPFAM" id="SSF56281">
    <property type="entry name" value="Metallo-hydrolase/oxidoreductase"/>
    <property type="match status" value="1"/>
</dbReference>
<evidence type="ECO:0000259" key="1">
    <source>
        <dbReference type="SMART" id="SM00849"/>
    </source>
</evidence>